<protein>
    <recommendedName>
        <fullName evidence="7 8">Small ribosomal subunit protein uS3</fullName>
    </recommendedName>
</protein>
<evidence type="ECO:0000256" key="1">
    <source>
        <dbReference type="ARBA" id="ARBA00010761"/>
    </source>
</evidence>
<dbReference type="Proteomes" id="UP000176445">
    <property type="component" value="Unassembled WGS sequence"/>
</dbReference>
<dbReference type="GO" id="GO:0003729">
    <property type="term" value="F:mRNA binding"/>
    <property type="evidence" value="ECO:0007669"/>
    <property type="project" value="UniProtKB-UniRule"/>
</dbReference>
<evidence type="ECO:0000256" key="2">
    <source>
        <dbReference type="ARBA" id="ARBA00022730"/>
    </source>
</evidence>
<comment type="subunit">
    <text evidence="8">Part of the 30S ribosomal subunit. Forms a tight complex with proteins S10 and S14.</text>
</comment>
<evidence type="ECO:0000256" key="8">
    <source>
        <dbReference type="HAMAP-Rule" id="MF_01309"/>
    </source>
</evidence>
<dbReference type="SUPFAM" id="SSF54814">
    <property type="entry name" value="Prokaryotic type KH domain (KH-domain type II)"/>
    <property type="match status" value="1"/>
</dbReference>
<organism evidence="11 12">
    <name type="scientific">Candidatus Kaiserbacteria bacterium RIFCSPHIGHO2_01_FULL_54_36b</name>
    <dbReference type="NCBI Taxonomy" id="1798483"/>
    <lineage>
        <taxon>Bacteria</taxon>
        <taxon>Candidatus Kaiseribacteriota</taxon>
    </lineage>
</organism>
<dbReference type="Pfam" id="PF07650">
    <property type="entry name" value="KH_2"/>
    <property type="match status" value="1"/>
</dbReference>
<dbReference type="InterPro" id="IPR009019">
    <property type="entry name" value="KH_sf_prok-type"/>
</dbReference>
<evidence type="ECO:0000256" key="9">
    <source>
        <dbReference type="RuleBase" id="RU003624"/>
    </source>
</evidence>
<dbReference type="InterPro" id="IPR036419">
    <property type="entry name" value="Ribosomal_S3_C_sf"/>
</dbReference>
<keyword evidence="5 8" id="KW-0687">Ribonucleoprotein</keyword>
<dbReference type="GO" id="GO:0022627">
    <property type="term" value="C:cytosolic small ribosomal subunit"/>
    <property type="evidence" value="ECO:0007669"/>
    <property type="project" value="TreeGrafter"/>
</dbReference>
<dbReference type="Gene3D" id="3.30.300.20">
    <property type="match status" value="1"/>
</dbReference>
<dbReference type="AlphaFoldDB" id="A0A1F6CS11"/>
<keyword evidence="2 8" id="KW-0699">rRNA-binding</keyword>
<evidence type="ECO:0000313" key="12">
    <source>
        <dbReference type="Proteomes" id="UP000176445"/>
    </source>
</evidence>
<evidence type="ECO:0000256" key="3">
    <source>
        <dbReference type="ARBA" id="ARBA00022884"/>
    </source>
</evidence>
<dbReference type="NCBIfam" id="TIGR01009">
    <property type="entry name" value="rpsC_bact"/>
    <property type="match status" value="1"/>
</dbReference>
<comment type="function">
    <text evidence="6 8">Binds the lower part of the 30S subunit head. Binds mRNA in the 70S ribosome, positioning it for translation.</text>
</comment>
<comment type="caution">
    <text evidence="11">The sequence shown here is derived from an EMBL/GenBank/DDBJ whole genome shotgun (WGS) entry which is preliminary data.</text>
</comment>
<keyword evidence="4 8" id="KW-0689">Ribosomal protein</keyword>
<sequence length="228" mass="25969">MTHTVHPYAHRLGIIRDWKSRWFSKSPAKYRQNVCVDAAIRRFLKKRLRGSYVTSVEIERNEKAVRIIIKTSRPGLVIGRGGEGSTKLSKEIEAVMRTVPHAERKAVRLDIEEVRSPESQAPVVAYMVAEGLEKRQTFRRVLKQTVEKVMANRDVQGVRIAIAGRLGGAEMSRTEEIKRGRVPLQTLRADIDFAREQAYLPYGVIGVKVWIYRGDIFADEKQSAKNAQ</sequence>
<name>A0A1F6CS11_9BACT</name>
<dbReference type="PROSITE" id="PS00548">
    <property type="entry name" value="RIBOSOMAL_S3"/>
    <property type="match status" value="1"/>
</dbReference>
<comment type="similarity">
    <text evidence="1 8 9">Belongs to the universal ribosomal protein uS3 family.</text>
</comment>
<dbReference type="HAMAP" id="MF_01309_B">
    <property type="entry name" value="Ribosomal_uS3_B"/>
    <property type="match status" value="1"/>
</dbReference>
<evidence type="ECO:0000259" key="10">
    <source>
        <dbReference type="PROSITE" id="PS50823"/>
    </source>
</evidence>
<reference evidence="11 12" key="1">
    <citation type="journal article" date="2016" name="Nat. Commun.">
        <title>Thousands of microbial genomes shed light on interconnected biogeochemical processes in an aquifer system.</title>
        <authorList>
            <person name="Anantharaman K."/>
            <person name="Brown C.T."/>
            <person name="Hug L.A."/>
            <person name="Sharon I."/>
            <person name="Castelle C.J."/>
            <person name="Probst A.J."/>
            <person name="Thomas B.C."/>
            <person name="Singh A."/>
            <person name="Wilkins M.J."/>
            <person name="Karaoz U."/>
            <person name="Brodie E.L."/>
            <person name="Williams K.H."/>
            <person name="Hubbard S.S."/>
            <person name="Banfield J.F."/>
        </authorList>
    </citation>
    <scope>NUCLEOTIDE SEQUENCE [LARGE SCALE GENOMIC DNA]</scope>
</reference>
<accession>A0A1F6CS11</accession>
<keyword evidence="3 8" id="KW-0694">RNA-binding</keyword>
<dbReference type="Gene3D" id="3.30.1140.32">
    <property type="entry name" value="Ribosomal protein S3, C-terminal domain"/>
    <property type="match status" value="1"/>
</dbReference>
<proteinExistence type="inferred from homology"/>
<dbReference type="SMART" id="SM00322">
    <property type="entry name" value="KH"/>
    <property type="match status" value="1"/>
</dbReference>
<evidence type="ECO:0000256" key="4">
    <source>
        <dbReference type="ARBA" id="ARBA00022980"/>
    </source>
</evidence>
<evidence type="ECO:0000256" key="7">
    <source>
        <dbReference type="ARBA" id="ARBA00035257"/>
    </source>
</evidence>
<evidence type="ECO:0000256" key="5">
    <source>
        <dbReference type="ARBA" id="ARBA00023274"/>
    </source>
</evidence>
<gene>
    <name evidence="8" type="primary">rpsC</name>
    <name evidence="11" type="ORF">A2704_00070</name>
</gene>
<dbReference type="Pfam" id="PF00189">
    <property type="entry name" value="Ribosomal_S3_C"/>
    <property type="match status" value="1"/>
</dbReference>
<dbReference type="GO" id="GO:0019843">
    <property type="term" value="F:rRNA binding"/>
    <property type="evidence" value="ECO:0007669"/>
    <property type="project" value="UniProtKB-UniRule"/>
</dbReference>
<dbReference type="GO" id="GO:0003735">
    <property type="term" value="F:structural constituent of ribosome"/>
    <property type="evidence" value="ECO:0007669"/>
    <property type="project" value="InterPro"/>
</dbReference>
<dbReference type="SUPFAM" id="SSF54821">
    <property type="entry name" value="Ribosomal protein S3 C-terminal domain"/>
    <property type="match status" value="1"/>
</dbReference>
<feature type="domain" description="KH type-2" evidence="10">
    <location>
        <begin position="40"/>
        <end position="115"/>
    </location>
</feature>
<dbReference type="InterPro" id="IPR057258">
    <property type="entry name" value="Ribosomal_uS3"/>
</dbReference>
<dbReference type="PANTHER" id="PTHR11760">
    <property type="entry name" value="30S/40S RIBOSOMAL PROTEIN S3"/>
    <property type="match status" value="1"/>
</dbReference>
<dbReference type="PROSITE" id="PS50823">
    <property type="entry name" value="KH_TYPE_2"/>
    <property type="match status" value="1"/>
</dbReference>
<dbReference type="InterPro" id="IPR005704">
    <property type="entry name" value="Ribosomal_uS3_bac-typ"/>
</dbReference>
<dbReference type="EMBL" id="MFKW01000008">
    <property type="protein sequence ID" value="OGG51915.1"/>
    <property type="molecule type" value="Genomic_DNA"/>
</dbReference>
<dbReference type="GO" id="GO:0006412">
    <property type="term" value="P:translation"/>
    <property type="evidence" value="ECO:0007669"/>
    <property type="project" value="UniProtKB-UniRule"/>
</dbReference>
<evidence type="ECO:0000313" key="11">
    <source>
        <dbReference type="EMBL" id="OGG51915.1"/>
    </source>
</evidence>
<dbReference type="PANTHER" id="PTHR11760:SF19">
    <property type="entry name" value="SMALL RIBOSOMAL SUBUNIT PROTEIN US3C"/>
    <property type="match status" value="1"/>
</dbReference>
<dbReference type="InterPro" id="IPR015946">
    <property type="entry name" value="KH_dom-like_a/b"/>
</dbReference>
<dbReference type="InterPro" id="IPR001351">
    <property type="entry name" value="Ribosomal_uS3_C"/>
</dbReference>
<dbReference type="CDD" id="cd02412">
    <property type="entry name" value="KH-II_30S_S3"/>
    <property type="match status" value="1"/>
</dbReference>
<dbReference type="FunFam" id="3.30.300.20:FF:000001">
    <property type="entry name" value="30S ribosomal protein S3"/>
    <property type="match status" value="1"/>
</dbReference>
<dbReference type="InterPro" id="IPR004087">
    <property type="entry name" value="KH_dom"/>
</dbReference>
<dbReference type="InterPro" id="IPR018280">
    <property type="entry name" value="Ribosomal_uS3_CS"/>
</dbReference>
<evidence type="ECO:0000256" key="6">
    <source>
        <dbReference type="ARBA" id="ARBA00024998"/>
    </source>
</evidence>
<dbReference type="InterPro" id="IPR004044">
    <property type="entry name" value="KH_dom_type_2"/>
</dbReference>